<name>A0A3A9ZHV6_9ACTN</name>
<reference evidence="4 5" key="1">
    <citation type="journal article" date="2004" name="Syst. Appl. Microbiol.">
        <title>Cryptoendolithic actinomycetes from antarctic sandstone rock samples: Micromonospora endolithica sp. nov. and two isolates related to Micromonospora coerulea Jensen 1932.</title>
        <authorList>
            <person name="Hirsch P."/>
            <person name="Mevs U."/>
            <person name="Kroppenstedt R.M."/>
            <person name="Schumann P."/>
            <person name="Stackebrandt E."/>
        </authorList>
    </citation>
    <scope>NUCLEOTIDE SEQUENCE [LARGE SCALE GENOMIC DNA]</scope>
    <source>
        <strain evidence="4 5">JCM 12677</strain>
    </source>
</reference>
<evidence type="ECO:0000256" key="1">
    <source>
        <dbReference type="ARBA" id="ARBA00023125"/>
    </source>
</evidence>
<keyword evidence="5" id="KW-1185">Reference proteome</keyword>
<dbReference type="GO" id="GO:0003677">
    <property type="term" value="F:DNA binding"/>
    <property type="evidence" value="ECO:0007669"/>
    <property type="project" value="UniProtKB-UniRule"/>
</dbReference>
<comment type="caution">
    <text evidence="4">The sequence shown here is derived from an EMBL/GenBank/DDBJ whole genome shotgun (WGS) entry which is preliminary data.</text>
</comment>
<dbReference type="InterPro" id="IPR016032">
    <property type="entry name" value="Sig_transdc_resp-reg_C-effctor"/>
</dbReference>
<proteinExistence type="predicted"/>
<dbReference type="RefSeq" id="WP_120728790.1">
    <property type="nucleotide sequence ID" value="NZ_RBAK01000004.1"/>
</dbReference>
<keyword evidence="1 2" id="KW-0238">DNA-binding</keyword>
<dbReference type="OrthoDB" id="3471838at2"/>
<protein>
    <submittedName>
        <fullName evidence="4">Winged helix family transcriptional regulator</fullName>
    </submittedName>
</protein>
<dbReference type="InterPro" id="IPR001867">
    <property type="entry name" value="OmpR/PhoB-type_DNA-bd"/>
</dbReference>
<dbReference type="SMART" id="SM00862">
    <property type="entry name" value="Trans_reg_C"/>
    <property type="match status" value="1"/>
</dbReference>
<dbReference type="PROSITE" id="PS51755">
    <property type="entry name" value="OMPR_PHOB"/>
    <property type="match status" value="1"/>
</dbReference>
<dbReference type="Gene3D" id="1.10.10.10">
    <property type="entry name" value="Winged helix-like DNA-binding domain superfamily/Winged helix DNA-binding domain"/>
    <property type="match status" value="1"/>
</dbReference>
<dbReference type="SUPFAM" id="SSF46894">
    <property type="entry name" value="C-terminal effector domain of the bipartite response regulators"/>
    <property type="match status" value="1"/>
</dbReference>
<evidence type="ECO:0000313" key="5">
    <source>
        <dbReference type="Proteomes" id="UP000281726"/>
    </source>
</evidence>
<dbReference type="GO" id="GO:0006355">
    <property type="term" value="P:regulation of DNA-templated transcription"/>
    <property type="evidence" value="ECO:0007669"/>
    <property type="project" value="InterPro"/>
</dbReference>
<sequence length="177" mass="19945">MSHVERASVAALGDLGVAIVRWPTELRRREECRLRGVPRLLVVEPGVPAPPCPDALEDWVRLPVEREDARVRVRTLLARAALAGRPVVTRQNLLRVRDRQTPLSPLEAVIMRRLVASYGDVVDRGELTDLCWPDCEAAPNGLYLQILRLRRRIKPLQLVIHTVWGRGYVLECGENAA</sequence>
<dbReference type="GO" id="GO:0000160">
    <property type="term" value="P:phosphorelay signal transduction system"/>
    <property type="evidence" value="ECO:0007669"/>
    <property type="project" value="InterPro"/>
</dbReference>
<accession>A0A3A9ZHV6</accession>
<dbReference type="AlphaFoldDB" id="A0A3A9ZHV6"/>
<dbReference type="Pfam" id="PF00486">
    <property type="entry name" value="Trans_reg_C"/>
    <property type="match status" value="1"/>
</dbReference>
<dbReference type="EMBL" id="RBAK01000004">
    <property type="protein sequence ID" value="RKN47830.1"/>
    <property type="molecule type" value="Genomic_DNA"/>
</dbReference>
<organism evidence="4 5">
    <name type="scientific">Micromonospora endolithica</name>
    <dbReference type="NCBI Taxonomy" id="230091"/>
    <lineage>
        <taxon>Bacteria</taxon>
        <taxon>Bacillati</taxon>
        <taxon>Actinomycetota</taxon>
        <taxon>Actinomycetes</taxon>
        <taxon>Micromonosporales</taxon>
        <taxon>Micromonosporaceae</taxon>
        <taxon>Micromonospora</taxon>
    </lineage>
</organism>
<dbReference type="InterPro" id="IPR036388">
    <property type="entry name" value="WH-like_DNA-bd_sf"/>
</dbReference>
<gene>
    <name evidence="4" type="ORF">D7223_13900</name>
</gene>
<feature type="DNA-binding region" description="OmpR/PhoB-type" evidence="2">
    <location>
        <begin position="71"/>
        <end position="172"/>
    </location>
</feature>
<dbReference type="Proteomes" id="UP000281726">
    <property type="component" value="Unassembled WGS sequence"/>
</dbReference>
<evidence type="ECO:0000313" key="4">
    <source>
        <dbReference type="EMBL" id="RKN47830.1"/>
    </source>
</evidence>
<evidence type="ECO:0000259" key="3">
    <source>
        <dbReference type="PROSITE" id="PS51755"/>
    </source>
</evidence>
<dbReference type="CDD" id="cd00383">
    <property type="entry name" value="trans_reg_C"/>
    <property type="match status" value="1"/>
</dbReference>
<evidence type="ECO:0000256" key="2">
    <source>
        <dbReference type="PROSITE-ProRule" id="PRU01091"/>
    </source>
</evidence>
<feature type="domain" description="OmpR/PhoB-type" evidence="3">
    <location>
        <begin position="71"/>
        <end position="172"/>
    </location>
</feature>